<dbReference type="InterPro" id="IPR011006">
    <property type="entry name" value="CheY-like_superfamily"/>
</dbReference>
<keyword evidence="7" id="KW-0418">Kinase</keyword>
<dbReference type="SMART" id="SM00387">
    <property type="entry name" value="HATPase_c"/>
    <property type="match status" value="1"/>
</dbReference>
<dbReference type="InterPro" id="IPR036890">
    <property type="entry name" value="HATPase_C_sf"/>
</dbReference>
<dbReference type="Gene3D" id="1.10.287.130">
    <property type="match status" value="1"/>
</dbReference>
<feature type="domain" description="Histidine kinase" evidence="5">
    <location>
        <begin position="163"/>
        <end position="376"/>
    </location>
</feature>
<feature type="domain" description="Response regulatory" evidence="6">
    <location>
        <begin position="6"/>
        <end position="121"/>
    </location>
</feature>
<dbReference type="GO" id="GO:0000155">
    <property type="term" value="F:phosphorelay sensor kinase activity"/>
    <property type="evidence" value="ECO:0007669"/>
    <property type="project" value="InterPro"/>
</dbReference>
<dbReference type="Proteomes" id="UP000288096">
    <property type="component" value="Unassembled WGS sequence"/>
</dbReference>
<dbReference type="EC" id="2.7.13.3" evidence="2"/>
<dbReference type="InterPro" id="IPR036097">
    <property type="entry name" value="HisK_dim/P_sf"/>
</dbReference>
<proteinExistence type="predicted"/>
<evidence type="ECO:0000256" key="2">
    <source>
        <dbReference type="ARBA" id="ARBA00012438"/>
    </source>
</evidence>
<dbReference type="InterPro" id="IPR003661">
    <property type="entry name" value="HisK_dim/P_dom"/>
</dbReference>
<dbReference type="Gene3D" id="3.30.565.10">
    <property type="entry name" value="Histidine kinase-like ATPase, C-terminal domain"/>
    <property type="match status" value="1"/>
</dbReference>
<dbReference type="PROSITE" id="PS50109">
    <property type="entry name" value="HIS_KIN"/>
    <property type="match status" value="1"/>
</dbReference>
<dbReference type="SUPFAM" id="SSF47384">
    <property type="entry name" value="Homodimeric domain of signal transducing histidine kinase"/>
    <property type="match status" value="1"/>
</dbReference>
<dbReference type="PANTHER" id="PTHR43547:SF2">
    <property type="entry name" value="HYBRID SIGNAL TRANSDUCTION HISTIDINE KINASE C"/>
    <property type="match status" value="1"/>
</dbReference>
<protein>
    <recommendedName>
        <fullName evidence="2">histidine kinase</fullName>
        <ecNumber evidence="2">2.7.13.3</ecNumber>
    </recommendedName>
</protein>
<keyword evidence="8" id="KW-1185">Reference proteome</keyword>
<dbReference type="PANTHER" id="PTHR43547">
    <property type="entry name" value="TWO-COMPONENT HISTIDINE KINASE"/>
    <property type="match status" value="1"/>
</dbReference>
<dbReference type="Gene3D" id="3.40.50.2300">
    <property type="match status" value="1"/>
</dbReference>
<dbReference type="SUPFAM" id="SSF55874">
    <property type="entry name" value="ATPase domain of HSP90 chaperone/DNA topoisomerase II/histidine kinase"/>
    <property type="match status" value="1"/>
</dbReference>
<dbReference type="SMART" id="SM00388">
    <property type="entry name" value="HisKA"/>
    <property type="match status" value="1"/>
</dbReference>
<evidence type="ECO:0000313" key="7">
    <source>
        <dbReference type="EMBL" id="GBC62927.1"/>
    </source>
</evidence>
<dbReference type="SMART" id="SM00448">
    <property type="entry name" value="REC"/>
    <property type="match status" value="1"/>
</dbReference>
<accession>A0A401G151</accession>
<dbReference type="Pfam" id="PF00072">
    <property type="entry name" value="Response_reg"/>
    <property type="match status" value="1"/>
</dbReference>
<organism evidence="7 8">
    <name type="scientific">Desulfonema ishimotonii</name>
    <dbReference type="NCBI Taxonomy" id="45657"/>
    <lineage>
        <taxon>Bacteria</taxon>
        <taxon>Pseudomonadati</taxon>
        <taxon>Thermodesulfobacteriota</taxon>
        <taxon>Desulfobacteria</taxon>
        <taxon>Desulfobacterales</taxon>
        <taxon>Desulfococcaceae</taxon>
        <taxon>Desulfonema</taxon>
    </lineage>
</organism>
<comment type="caution">
    <text evidence="7">The sequence shown here is derived from an EMBL/GenBank/DDBJ whole genome shotgun (WGS) entry which is preliminary data.</text>
</comment>
<dbReference type="InterPro" id="IPR003594">
    <property type="entry name" value="HATPase_dom"/>
</dbReference>
<dbReference type="PROSITE" id="PS50110">
    <property type="entry name" value="RESPONSE_REGULATORY"/>
    <property type="match status" value="1"/>
</dbReference>
<keyword evidence="7" id="KW-0808">Transferase</keyword>
<gene>
    <name evidence="7" type="ORF">DENIS_3911</name>
</gene>
<dbReference type="SUPFAM" id="SSF52172">
    <property type="entry name" value="CheY-like"/>
    <property type="match status" value="1"/>
</dbReference>
<dbReference type="AlphaFoldDB" id="A0A401G151"/>
<dbReference type="CDD" id="cd00082">
    <property type="entry name" value="HisKA"/>
    <property type="match status" value="1"/>
</dbReference>
<dbReference type="InterPro" id="IPR001789">
    <property type="entry name" value="Sig_transdc_resp-reg_receiver"/>
</dbReference>
<dbReference type="Pfam" id="PF02518">
    <property type="entry name" value="HATPase_c"/>
    <property type="match status" value="1"/>
</dbReference>
<reference evidence="8" key="1">
    <citation type="submission" date="2017-11" db="EMBL/GenBank/DDBJ databases">
        <authorList>
            <person name="Watanabe M."/>
            <person name="Kojima H."/>
        </authorList>
    </citation>
    <scope>NUCLEOTIDE SEQUENCE [LARGE SCALE GENOMIC DNA]</scope>
    <source>
        <strain evidence="8">Tokyo 01</strain>
    </source>
</reference>
<comment type="catalytic activity">
    <reaction evidence="1">
        <text>ATP + protein L-histidine = ADP + protein N-phospho-L-histidine.</text>
        <dbReference type="EC" id="2.7.13.3"/>
    </reaction>
</comment>
<reference evidence="8" key="2">
    <citation type="submission" date="2019-01" db="EMBL/GenBank/DDBJ databases">
        <title>Genome sequence of Desulfonema ishimotonii strain Tokyo 01.</title>
        <authorList>
            <person name="Fukui M."/>
        </authorList>
    </citation>
    <scope>NUCLEOTIDE SEQUENCE [LARGE SCALE GENOMIC DNA]</scope>
    <source>
        <strain evidence="8">Tokyo 01</strain>
    </source>
</reference>
<evidence type="ECO:0000256" key="3">
    <source>
        <dbReference type="ARBA" id="ARBA00022553"/>
    </source>
</evidence>
<evidence type="ECO:0000256" key="4">
    <source>
        <dbReference type="PROSITE-ProRule" id="PRU00169"/>
    </source>
</evidence>
<dbReference type="InterPro" id="IPR004358">
    <property type="entry name" value="Sig_transdc_His_kin-like_C"/>
</dbReference>
<dbReference type="PRINTS" id="PR00344">
    <property type="entry name" value="BCTRLSENSOR"/>
</dbReference>
<name>A0A401G151_9BACT</name>
<evidence type="ECO:0000313" key="8">
    <source>
        <dbReference type="Proteomes" id="UP000288096"/>
    </source>
</evidence>
<evidence type="ECO:0000259" key="6">
    <source>
        <dbReference type="PROSITE" id="PS50110"/>
    </source>
</evidence>
<evidence type="ECO:0000256" key="1">
    <source>
        <dbReference type="ARBA" id="ARBA00000085"/>
    </source>
</evidence>
<dbReference type="Pfam" id="PF00512">
    <property type="entry name" value="HisKA"/>
    <property type="match status" value="1"/>
</dbReference>
<dbReference type="EMBL" id="BEXT01000001">
    <property type="protein sequence ID" value="GBC62927.1"/>
    <property type="molecule type" value="Genomic_DNA"/>
</dbReference>
<sequence length="376" mass="41577">MSRKARILVVDDAPSVLAAIREMLSPDYHVKTAASGEEALNLLGHFKPDLVLLDITMKGISGYEVCQQIKSEQTSGFIKIIMVSAKTALEERLKGYNVGADDYIVKPFRPEELLAKVRVFLRLKQVEDQLHTLNLTLNEQVRLRTEQLNNAEKMAAIGRSAAGIVHNLNNPLQIIMGNAELLTLRHPEDPMIMSLRKAAGQMKKIIGTILSTSYRESSTEYTRIDLNEVLVNQIELLRADPFFKHEVTTETDLRPLPPKRGIYAHFSQSFSNLIRNAVEAMHTGEVRTLSVTSALEADAICIRISDTGHGIPARYLDKIFNPFFTTKPLTATDGSPTGTGLGLASAKEMIESYGGKLRVKSVPGRGTTFTVHLPVT</sequence>
<evidence type="ECO:0000259" key="5">
    <source>
        <dbReference type="PROSITE" id="PS50109"/>
    </source>
</evidence>
<feature type="modified residue" description="4-aspartylphosphate" evidence="4">
    <location>
        <position position="54"/>
    </location>
</feature>
<dbReference type="InterPro" id="IPR005467">
    <property type="entry name" value="His_kinase_dom"/>
</dbReference>
<dbReference type="OrthoDB" id="9769169at2"/>
<keyword evidence="3 4" id="KW-0597">Phosphoprotein</keyword>
<dbReference type="RefSeq" id="WP_124330057.1">
    <property type="nucleotide sequence ID" value="NZ_BEXT01000001.1"/>
</dbReference>